<keyword evidence="4" id="KW-1185">Reference proteome</keyword>
<dbReference type="STRING" id="1288826.MSNKSG1_17581"/>
<feature type="chain" id="PRO_5004080980" evidence="2">
    <location>
        <begin position="26"/>
        <end position="445"/>
    </location>
</feature>
<organism evidence="3 4">
    <name type="scientific">Marinobacter santoriniensis NKSG1</name>
    <dbReference type="NCBI Taxonomy" id="1288826"/>
    <lineage>
        <taxon>Bacteria</taxon>
        <taxon>Pseudomonadati</taxon>
        <taxon>Pseudomonadota</taxon>
        <taxon>Gammaproteobacteria</taxon>
        <taxon>Pseudomonadales</taxon>
        <taxon>Marinobacteraceae</taxon>
        <taxon>Marinobacter</taxon>
    </lineage>
</organism>
<dbReference type="InterPro" id="IPR019734">
    <property type="entry name" value="TPR_rpt"/>
</dbReference>
<dbReference type="eggNOG" id="COG0457">
    <property type="taxonomic scope" value="Bacteria"/>
</dbReference>
<keyword evidence="2" id="KW-0732">Signal</keyword>
<dbReference type="SUPFAM" id="SSF48452">
    <property type="entry name" value="TPR-like"/>
    <property type="match status" value="1"/>
</dbReference>
<dbReference type="EMBL" id="APAT01000026">
    <property type="protein sequence ID" value="EMP54220.1"/>
    <property type="molecule type" value="Genomic_DNA"/>
</dbReference>
<evidence type="ECO:0000256" key="2">
    <source>
        <dbReference type="SAM" id="SignalP"/>
    </source>
</evidence>
<comment type="caution">
    <text evidence="3">The sequence shown here is derived from an EMBL/GenBank/DDBJ whole genome shotgun (WGS) entry which is preliminary data.</text>
</comment>
<gene>
    <name evidence="3" type="ORF">MSNKSG1_17581</name>
</gene>
<dbReference type="PROSITE" id="PS50005">
    <property type="entry name" value="TPR"/>
    <property type="match status" value="1"/>
</dbReference>
<accession>M7CQ71</accession>
<dbReference type="PATRIC" id="fig|1288826.3.peg.3494"/>
<feature type="signal peptide" evidence="2">
    <location>
        <begin position="1"/>
        <end position="25"/>
    </location>
</feature>
<dbReference type="InterPro" id="IPR011990">
    <property type="entry name" value="TPR-like_helical_dom_sf"/>
</dbReference>
<dbReference type="RefSeq" id="WP_008940639.1">
    <property type="nucleotide sequence ID" value="NZ_APAT01000026.1"/>
</dbReference>
<reference evidence="3 4" key="1">
    <citation type="journal article" date="2013" name="Genome Announc.">
        <title>Genome Sequence of Hydrothermal Arsenic-Respiring Bacterium Marinobacter santoriniensis NKSG1T.</title>
        <authorList>
            <person name="Handley K.M."/>
            <person name="Upton M."/>
            <person name="Beatson S.A."/>
            <person name="Hery M."/>
            <person name="Lloyd J.R."/>
        </authorList>
    </citation>
    <scope>NUCLEOTIDE SEQUENCE [LARGE SCALE GENOMIC DNA]</scope>
    <source>
        <strain evidence="3 4">NKSG1</strain>
    </source>
</reference>
<keyword evidence="1" id="KW-0802">TPR repeat</keyword>
<dbReference type="Gene3D" id="1.25.40.10">
    <property type="entry name" value="Tetratricopeptide repeat domain"/>
    <property type="match status" value="1"/>
</dbReference>
<sequence>MSAVRLFQSLFFGCLMLALSTALHAQMVASEDSATDLLRQGVLLFNQGRLAEARDVLEQARAAGLDSNTLHYNLGVLYYRLSDYEAAERSFKKLLSSHDSALARYNLGLVALARDQRSLARSYFQAVARESDSDKLRRMARIKLSELGGLTSEDAGSPYQSYLSVSGGYDSNIAGLPEAALSRDGGAFLEAVAASGARLAEGPSGVWNLQGVYLGRQFPSHSEYDTDFLQGRLSWSAPWAERTLHGSLLVSQSWFGQDPFETRYGVEGSLVDQGCFGGVIDDCEAGVAVARVLAGDQFEAYDGHWYRLRVEAERRIENWTLEGKYQWEVNDRNDLTVGSQFVSVSPRHHSLDAVLKYRVRSDLSLGAQSGFRFSRYEDPHRLLQDGVLVEDRRIDRRWDMGGFVEKALDRRWRVRGEWQYRDTASSIERYTYQRHTVMVTLEGSF</sequence>
<evidence type="ECO:0000313" key="4">
    <source>
        <dbReference type="Proteomes" id="UP000011960"/>
    </source>
</evidence>
<feature type="repeat" description="TPR" evidence="1">
    <location>
        <begin position="68"/>
        <end position="101"/>
    </location>
</feature>
<evidence type="ECO:0000313" key="3">
    <source>
        <dbReference type="EMBL" id="EMP54220.1"/>
    </source>
</evidence>
<proteinExistence type="predicted"/>
<evidence type="ECO:0000256" key="1">
    <source>
        <dbReference type="PROSITE-ProRule" id="PRU00339"/>
    </source>
</evidence>
<name>M7CQ71_9GAMM</name>
<protein>
    <submittedName>
        <fullName evidence="3">Tetratricopeptide TPR_4-containing protein</fullName>
    </submittedName>
</protein>
<dbReference type="OrthoDB" id="6348659at2"/>
<dbReference type="Pfam" id="PF13432">
    <property type="entry name" value="TPR_16"/>
    <property type="match status" value="1"/>
</dbReference>
<dbReference type="SMART" id="SM00028">
    <property type="entry name" value="TPR"/>
    <property type="match status" value="3"/>
</dbReference>
<dbReference type="Proteomes" id="UP000011960">
    <property type="component" value="Unassembled WGS sequence"/>
</dbReference>
<dbReference type="AlphaFoldDB" id="M7CQ71"/>